<evidence type="ECO:0000313" key="3">
    <source>
        <dbReference type="Proteomes" id="UP000886752"/>
    </source>
</evidence>
<proteinExistence type="predicted"/>
<accession>A0A9D1TPL7</accession>
<comment type="caution">
    <text evidence="2">The sequence shown here is derived from an EMBL/GenBank/DDBJ whole genome shotgun (WGS) entry which is preliminary data.</text>
</comment>
<sequence length="159" mass="17118">MNALKKCALLSLCLLLVAGCSATSSGSADKSGAVKAEAAAKASGKENSAVKADLDKTARDLVSRAGRTVVPNKAKPTIRKQGKQYVATYVDVDMNSIHTGMRAGQTKSTPYIGIIEYIENTYECKGATRAAARAYTDCRAVKTRNMKELIRHDGKKWQF</sequence>
<evidence type="ECO:0000313" key="2">
    <source>
        <dbReference type="EMBL" id="HIW00815.1"/>
    </source>
</evidence>
<feature type="chain" id="PRO_5039181950" evidence="1">
    <location>
        <begin position="23"/>
        <end position="159"/>
    </location>
</feature>
<reference evidence="2" key="1">
    <citation type="journal article" date="2021" name="PeerJ">
        <title>Extensive microbial diversity within the chicken gut microbiome revealed by metagenomics and culture.</title>
        <authorList>
            <person name="Gilroy R."/>
            <person name="Ravi A."/>
            <person name="Getino M."/>
            <person name="Pursley I."/>
            <person name="Horton D.L."/>
            <person name="Alikhan N.F."/>
            <person name="Baker D."/>
            <person name="Gharbi K."/>
            <person name="Hall N."/>
            <person name="Watson M."/>
            <person name="Adriaenssens E.M."/>
            <person name="Foster-Nyarko E."/>
            <person name="Jarju S."/>
            <person name="Secka A."/>
            <person name="Antonio M."/>
            <person name="Oren A."/>
            <person name="Chaudhuri R.R."/>
            <person name="La Ragione R."/>
            <person name="Hildebrand F."/>
            <person name="Pallen M.J."/>
        </authorList>
    </citation>
    <scope>NUCLEOTIDE SEQUENCE</scope>
    <source>
        <strain evidence="2">ChiHecec2B26-446</strain>
    </source>
</reference>
<dbReference type="PROSITE" id="PS51257">
    <property type="entry name" value="PROKAR_LIPOPROTEIN"/>
    <property type="match status" value="1"/>
</dbReference>
<protein>
    <submittedName>
        <fullName evidence="2">Translation initiation factor 2</fullName>
    </submittedName>
</protein>
<gene>
    <name evidence="2" type="ORF">H9894_06450</name>
</gene>
<organism evidence="2 3">
    <name type="scientific">Candidatus Desulfovibrio intestinipullorum</name>
    <dbReference type="NCBI Taxonomy" id="2838536"/>
    <lineage>
        <taxon>Bacteria</taxon>
        <taxon>Pseudomonadati</taxon>
        <taxon>Thermodesulfobacteriota</taxon>
        <taxon>Desulfovibrionia</taxon>
        <taxon>Desulfovibrionales</taxon>
        <taxon>Desulfovibrionaceae</taxon>
        <taxon>Desulfovibrio</taxon>
    </lineage>
</organism>
<name>A0A9D1TPL7_9BACT</name>
<dbReference type="GO" id="GO:0003743">
    <property type="term" value="F:translation initiation factor activity"/>
    <property type="evidence" value="ECO:0007669"/>
    <property type="project" value="UniProtKB-KW"/>
</dbReference>
<keyword evidence="2" id="KW-0648">Protein biosynthesis</keyword>
<dbReference type="AlphaFoldDB" id="A0A9D1TPL7"/>
<keyword evidence="1" id="KW-0732">Signal</keyword>
<reference evidence="2" key="2">
    <citation type="submission" date="2021-04" db="EMBL/GenBank/DDBJ databases">
        <authorList>
            <person name="Gilroy R."/>
        </authorList>
    </citation>
    <scope>NUCLEOTIDE SEQUENCE</scope>
    <source>
        <strain evidence="2">ChiHecec2B26-446</strain>
    </source>
</reference>
<feature type="signal peptide" evidence="1">
    <location>
        <begin position="1"/>
        <end position="22"/>
    </location>
</feature>
<keyword evidence="2" id="KW-0396">Initiation factor</keyword>
<dbReference type="EMBL" id="DXHV01000062">
    <property type="protein sequence ID" value="HIW00815.1"/>
    <property type="molecule type" value="Genomic_DNA"/>
</dbReference>
<dbReference type="Proteomes" id="UP000886752">
    <property type="component" value="Unassembled WGS sequence"/>
</dbReference>
<evidence type="ECO:0000256" key="1">
    <source>
        <dbReference type="SAM" id="SignalP"/>
    </source>
</evidence>